<dbReference type="InterPro" id="IPR017926">
    <property type="entry name" value="GATASE"/>
</dbReference>
<evidence type="ECO:0000313" key="3">
    <source>
        <dbReference type="Proteomes" id="UP000015354"/>
    </source>
</evidence>
<sequence length="286" mass="31595">MSQAPPIVVVIQHEAVNTAGRLLRYLQDRQIPYLMYEMWRPELLPLLPAATTDVVYGVASPDATLGRMVPAAEGQPYRIAAVACFGGSMSANDNLPYYEKIFSLIRSCAAHRVPYIGVCLGAQLLSKALGGTVGPSPNVEMGWAALKVVPDTSGEVKPWFGDNDTIDAFMIHGETFSVPEGCHLVVHGQHCANQAIQYRDQYIIGTQFHPEIDTPRGVGLLDMKEPCLYWQREIDAMTPEERATKLSPGAMTRDAIQEGIEAGRLKKDYVVMKKLFDTWAEGFMNH</sequence>
<evidence type="ECO:0000259" key="1">
    <source>
        <dbReference type="Pfam" id="PF00117"/>
    </source>
</evidence>
<dbReference type="GO" id="GO:0005829">
    <property type="term" value="C:cytosol"/>
    <property type="evidence" value="ECO:0007669"/>
    <property type="project" value="TreeGrafter"/>
</dbReference>
<accession>S9V252</accession>
<dbReference type="Pfam" id="PF00117">
    <property type="entry name" value="GATase"/>
    <property type="match status" value="1"/>
</dbReference>
<dbReference type="CDD" id="cd01741">
    <property type="entry name" value="GATase1_1"/>
    <property type="match status" value="1"/>
</dbReference>
<dbReference type="PROSITE" id="PS51273">
    <property type="entry name" value="GATASE_TYPE_1"/>
    <property type="match status" value="1"/>
</dbReference>
<proteinExistence type="predicted"/>
<evidence type="ECO:0000313" key="2">
    <source>
        <dbReference type="EMBL" id="EPY35058.1"/>
    </source>
</evidence>
<dbReference type="AlphaFoldDB" id="S9V252"/>
<dbReference type="SUPFAM" id="SSF52317">
    <property type="entry name" value="Class I glutamine amidotransferase-like"/>
    <property type="match status" value="1"/>
</dbReference>
<dbReference type="PANTHER" id="PTHR42695:SF5">
    <property type="entry name" value="GLUTAMINE AMIDOTRANSFERASE YLR126C-RELATED"/>
    <property type="match status" value="1"/>
</dbReference>
<name>S9V252_9TRYP</name>
<reference evidence="2 3" key="1">
    <citation type="journal article" date="2013" name="PLoS ONE">
        <title>Predicting the Proteins of Angomonas deanei, Strigomonas culicis and Their Respective Endosymbionts Reveals New Aspects of the Trypanosomatidae Family.</title>
        <authorList>
            <person name="Motta M.C."/>
            <person name="Martins A.C."/>
            <person name="de Souza S.S."/>
            <person name="Catta-Preta C.M."/>
            <person name="Silva R."/>
            <person name="Klein C.C."/>
            <person name="de Almeida L.G."/>
            <person name="de Lima Cunha O."/>
            <person name="Ciapina L.P."/>
            <person name="Brocchi M."/>
            <person name="Colabardini A.C."/>
            <person name="de Araujo Lima B."/>
            <person name="Machado C.R."/>
            <person name="de Almeida Soares C.M."/>
            <person name="Probst C.M."/>
            <person name="de Menezes C.B."/>
            <person name="Thompson C.E."/>
            <person name="Bartholomeu D.C."/>
            <person name="Gradia D.F."/>
            <person name="Pavoni D.P."/>
            <person name="Grisard E.C."/>
            <person name="Fantinatti-Garboggini F."/>
            <person name="Marchini F.K."/>
            <person name="Rodrigues-Luiz G.F."/>
            <person name="Wagner G."/>
            <person name="Goldman G.H."/>
            <person name="Fietto J.L."/>
            <person name="Elias M.C."/>
            <person name="Goldman M.H."/>
            <person name="Sagot M.F."/>
            <person name="Pereira M."/>
            <person name="Stoco P.H."/>
            <person name="de Mendonca-Neto R.P."/>
            <person name="Teixeira S.M."/>
            <person name="Maciel T.E."/>
            <person name="de Oliveira Mendes T.A."/>
            <person name="Urmenyi T.P."/>
            <person name="de Souza W."/>
            <person name="Schenkman S."/>
            <person name="de Vasconcelos A.T."/>
        </authorList>
    </citation>
    <scope>NUCLEOTIDE SEQUENCE [LARGE SCALE GENOMIC DNA]</scope>
</reference>
<dbReference type="OrthoDB" id="92161at2759"/>
<gene>
    <name evidence="2" type="ORF">STCU_01271</name>
</gene>
<feature type="domain" description="Glutamine amidotransferase" evidence="1">
    <location>
        <begin position="86"/>
        <end position="213"/>
    </location>
</feature>
<dbReference type="PANTHER" id="PTHR42695">
    <property type="entry name" value="GLUTAMINE AMIDOTRANSFERASE YLR126C-RELATED"/>
    <property type="match status" value="1"/>
</dbReference>
<protein>
    <submittedName>
        <fullName evidence="2">Glutamine amidotransferase class-I</fullName>
    </submittedName>
</protein>
<comment type="caution">
    <text evidence="2">The sequence shown here is derived from an EMBL/GenBank/DDBJ whole genome shotgun (WGS) entry which is preliminary data.</text>
</comment>
<dbReference type="Proteomes" id="UP000015354">
    <property type="component" value="Unassembled WGS sequence"/>
</dbReference>
<keyword evidence="2" id="KW-0808">Transferase</keyword>
<dbReference type="InterPro" id="IPR029062">
    <property type="entry name" value="Class_I_gatase-like"/>
</dbReference>
<organism evidence="2 3">
    <name type="scientific">Strigomonas culicis</name>
    <dbReference type="NCBI Taxonomy" id="28005"/>
    <lineage>
        <taxon>Eukaryota</taxon>
        <taxon>Discoba</taxon>
        <taxon>Euglenozoa</taxon>
        <taxon>Kinetoplastea</taxon>
        <taxon>Metakinetoplastina</taxon>
        <taxon>Trypanosomatida</taxon>
        <taxon>Trypanosomatidae</taxon>
        <taxon>Strigomonadinae</taxon>
        <taxon>Strigomonas</taxon>
    </lineage>
</organism>
<keyword evidence="2" id="KW-0315">Glutamine amidotransferase</keyword>
<dbReference type="InterPro" id="IPR044992">
    <property type="entry name" value="ChyE-like"/>
</dbReference>
<dbReference type="Gene3D" id="3.40.50.880">
    <property type="match status" value="1"/>
</dbReference>
<keyword evidence="3" id="KW-1185">Reference proteome</keyword>
<dbReference type="GO" id="GO:0016740">
    <property type="term" value="F:transferase activity"/>
    <property type="evidence" value="ECO:0007669"/>
    <property type="project" value="UniProtKB-KW"/>
</dbReference>
<dbReference type="EMBL" id="ATMH01001271">
    <property type="protein sequence ID" value="EPY35058.1"/>
    <property type="molecule type" value="Genomic_DNA"/>
</dbReference>